<feature type="modified residue" description="N6-carboxylysine" evidence="15">
    <location>
        <position position="121"/>
    </location>
</feature>
<dbReference type="Pfam" id="PF00920">
    <property type="entry name" value="ILVD_EDD_N"/>
    <property type="match status" value="1"/>
</dbReference>
<evidence type="ECO:0000313" key="19">
    <source>
        <dbReference type="Proteomes" id="UP001242313"/>
    </source>
</evidence>
<evidence type="ECO:0000256" key="13">
    <source>
        <dbReference type="ARBA" id="ARBA00029437"/>
    </source>
</evidence>
<protein>
    <recommendedName>
        <fullName evidence="14 15">Dihydroxy-acid dehydratase</fullName>
        <shortName evidence="15">DAD</shortName>
        <ecNumber evidence="14 15">4.2.1.9</ecNumber>
    </recommendedName>
</protein>
<keyword evidence="6 15" id="KW-0460">Magnesium</keyword>
<feature type="active site" description="Proton acceptor" evidence="15">
    <location>
        <position position="470"/>
    </location>
</feature>
<evidence type="ECO:0000259" key="17">
    <source>
        <dbReference type="Pfam" id="PF24877"/>
    </source>
</evidence>
<dbReference type="PANTHER" id="PTHR43661:SF3">
    <property type="entry name" value="D-XYLONATE DEHYDRATASE YAGF-RELATED"/>
    <property type="match status" value="1"/>
</dbReference>
<evidence type="ECO:0000256" key="5">
    <source>
        <dbReference type="ARBA" id="ARBA00022723"/>
    </source>
</evidence>
<proteinExistence type="inferred from homology"/>
<dbReference type="InterPro" id="IPR020558">
    <property type="entry name" value="DiOHA_6PGluconate_deHydtase_CS"/>
</dbReference>
<feature type="domain" description="Dihydroxy-acid/6-phosphogluconate dehydratase C-terminal" evidence="17">
    <location>
        <begin position="360"/>
        <end position="550"/>
    </location>
</feature>
<dbReference type="InterPro" id="IPR000581">
    <property type="entry name" value="ILV_EDD_N"/>
</dbReference>
<evidence type="ECO:0000256" key="4">
    <source>
        <dbReference type="ARBA" id="ARBA00022714"/>
    </source>
</evidence>
<accession>A0ABU0FZV3</accession>
<dbReference type="NCBIfam" id="NF002068">
    <property type="entry name" value="PRK00911.1"/>
    <property type="match status" value="1"/>
</dbReference>
<comment type="catalytic activity">
    <reaction evidence="11">
        <text>(2R)-2,3-dihydroxy-3-methylbutanoate = 3-methyl-2-oxobutanoate + H2O</text>
        <dbReference type="Rhea" id="RHEA:24809"/>
        <dbReference type="ChEBI" id="CHEBI:11851"/>
        <dbReference type="ChEBI" id="CHEBI:15377"/>
        <dbReference type="ChEBI" id="CHEBI:49072"/>
        <dbReference type="EC" id="4.2.1.9"/>
    </reaction>
    <physiologicalReaction direction="left-to-right" evidence="11">
        <dbReference type="Rhea" id="RHEA:24810"/>
    </physiologicalReaction>
</comment>
<evidence type="ECO:0000256" key="3">
    <source>
        <dbReference type="ARBA" id="ARBA00022605"/>
    </source>
</evidence>
<evidence type="ECO:0000256" key="6">
    <source>
        <dbReference type="ARBA" id="ARBA00022842"/>
    </source>
</evidence>
<dbReference type="Gene3D" id="3.50.30.80">
    <property type="entry name" value="IlvD/EDD C-terminal domain-like"/>
    <property type="match status" value="1"/>
</dbReference>
<evidence type="ECO:0000256" key="7">
    <source>
        <dbReference type="ARBA" id="ARBA00023004"/>
    </source>
</evidence>
<evidence type="ECO:0000256" key="2">
    <source>
        <dbReference type="ARBA" id="ARBA00006486"/>
    </source>
</evidence>
<dbReference type="HAMAP" id="MF_00012">
    <property type="entry name" value="IlvD"/>
    <property type="match status" value="1"/>
</dbReference>
<evidence type="ECO:0000259" key="16">
    <source>
        <dbReference type="Pfam" id="PF00920"/>
    </source>
</evidence>
<evidence type="ECO:0000256" key="14">
    <source>
        <dbReference type="ARBA" id="ARBA00029490"/>
    </source>
</evidence>
<keyword evidence="7 15" id="KW-0408">Iron</keyword>
<organism evidence="18 19">
    <name type="scientific">Mesobacillus stamsii</name>
    <dbReference type="NCBI Taxonomy" id="225347"/>
    <lineage>
        <taxon>Bacteria</taxon>
        <taxon>Bacillati</taxon>
        <taxon>Bacillota</taxon>
        <taxon>Bacilli</taxon>
        <taxon>Bacillales</taxon>
        <taxon>Bacillaceae</taxon>
        <taxon>Mesobacillus</taxon>
    </lineage>
</organism>
<keyword evidence="9 15" id="KW-0456">Lyase</keyword>
<feature type="binding site" evidence="15">
    <location>
        <position position="444"/>
    </location>
    <ligand>
        <name>Mg(2+)</name>
        <dbReference type="ChEBI" id="CHEBI:18420"/>
    </ligand>
</feature>
<dbReference type="InterPro" id="IPR004404">
    <property type="entry name" value="DihydroxyA_deHydtase"/>
</dbReference>
<dbReference type="InterPro" id="IPR042096">
    <property type="entry name" value="Dihydro-acid_dehy_C"/>
</dbReference>
<comment type="cofactor">
    <cofactor evidence="1 15">
        <name>Mg(2+)</name>
        <dbReference type="ChEBI" id="CHEBI:18420"/>
    </cofactor>
</comment>
<evidence type="ECO:0000256" key="10">
    <source>
        <dbReference type="ARBA" id="ARBA00023304"/>
    </source>
</evidence>
<comment type="function">
    <text evidence="15">Functions in the biosynthesis of branched-chain amino acids. Catalyzes the dehydration of (2R,3R)-2,3-dihydroxy-3-methylpentanoate (2,3-dihydroxy-3-methylvalerate) into 2-oxo-3-methylpentanoate (2-oxo-3-methylvalerate) and of (2R)-2,3-dihydroxy-3-methylbutanoate (2,3-dihydroxyisovalerate) into 2-oxo-3-methylbutanoate (2-oxoisovalerate), the penultimate precursor to L-isoleucine and L-valine, respectively.</text>
</comment>
<feature type="domain" description="Dihydroxy-acid/6-phosphogluconate dehydratase N-terminal" evidence="16">
    <location>
        <begin position="31"/>
        <end position="350"/>
    </location>
</feature>
<comment type="pathway">
    <text evidence="12 15">Amino-acid biosynthesis; L-valine biosynthesis; L-valine from pyruvate: step 3/4.</text>
</comment>
<dbReference type="EMBL" id="JAUSUN010000034">
    <property type="protein sequence ID" value="MDQ0415456.1"/>
    <property type="molecule type" value="Genomic_DNA"/>
</dbReference>
<dbReference type="EC" id="4.2.1.9" evidence="14 15"/>
<dbReference type="SUPFAM" id="SSF143975">
    <property type="entry name" value="IlvD/EDD N-terminal domain-like"/>
    <property type="match status" value="1"/>
</dbReference>
<keyword evidence="10 15" id="KW-0100">Branched-chain amino acid biosynthesis</keyword>
<comment type="cofactor">
    <cofactor evidence="15">
        <name>[2Fe-2S] cluster</name>
        <dbReference type="ChEBI" id="CHEBI:190135"/>
    </cofactor>
    <text evidence="15">Binds 1 [2Fe-2S] cluster per subunit. This cluster acts as a Lewis acid cofactor.</text>
</comment>
<keyword evidence="5 15" id="KW-0479">Metal-binding</keyword>
<comment type="subunit">
    <text evidence="15">Homodimer.</text>
</comment>
<evidence type="ECO:0000256" key="11">
    <source>
        <dbReference type="ARBA" id="ARBA00029304"/>
    </source>
</evidence>
<name>A0ABU0FZV3_9BACI</name>
<keyword evidence="19" id="KW-1185">Reference proteome</keyword>
<dbReference type="Proteomes" id="UP001242313">
    <property type="component" value="Unassembled WGS sequence"/>
</dbReference>
<dbReference type="InterPro" id="IPR037237">
    <property type="entry name" value="IlvD/EDD_N"/>
</dbReference>
<evidence type="ECO:0000256" key="12">
    <source>
        <dbReference type="ARBA" id="ARBA00029436"/>
    </source>
</evidence>
<dbReference type="GO" id="GO:0004160">
    <property type="term" value="F:dihydroxy-acid dehydratase activity"/>
    <property type="evidence" value="ECO:0007669"/>
    <property type="project" value="UniProtKB-EC"/>
</dbReference>
<evidence type="ECO:0000256" key="15">
    <source>
        <dbReference type="HAMAP-Rule" id="MF_00012"/>
    </source>
</evidence>
<evidence type="ECO:0000313" key="18">
    <source>
        <dbReference type="EMBL" id="MDQ0415456.1"/>
    </source>
</evidence>
<keyword evidence="4 15" id="KW-0001">2Fe-2S</keyword>
<comment type="similarity">
    <text evidence="2 15">Belongs to the IlvD/Edd family.</text>
</comment>
<dbReference type="PROSITE" id="PS00887">
    <property type="entry name" value="ILVD_EDD_2"/>
    <property type="match status" value="1"/>
</dbReference>
<sequence length="555" mass="59396">MRSDMIKKGVDRAPHRSLLYATGVKLEDLEKPFIGVCNSYIDIIPGHVHLRQFADVVKDAIREAGGIPFEFNTIGVDDGIAMGHIGMRYSLPSRELIADSAETVINAHWFDGIFYIPNCDKITPGMLMAAVRTNVPSVFVSGGPMEAGVSSTGQPLSLVSVFEGVGAYQSGRMSEDELLDIEQNACPTCGSCSGMFTANSMNSLMEMLGVALPGNGTLVATSKERHQLIYEAARHLVDLIKKDIKPRDIITKDTIDDAFALDMAMGGSTNTVLHTLAIANEAGIDYDLSRINEVAKRIPYLSKISPASHYSMQDVHNAGGVSAIIKQLCEIEGAVHPDRITITGKSLYENVKDAEVLNGDVIRSKETAYSPVGGLSVLFGNIAPDGGVIKVGAVDPSIKTFKGEAIVYESQDEAQAGIENGDVREGHVVVIRYEGPKGGPGMPEMLAPTAAIAGRGLEKKVALITDGRFSGASRGISIGHISPEAAEGGPIAFVENGDTIFIDLENRTISLEVPDAELNDRRAQWKQPEPKIKKGYLARYSKLVTSASTGGILKI</sequence>
<reference evidence="18 19" key="1">
    <citation type="submission" date="2023-07" db="EMBL/GenBank/DDBJ databases">
        <title>Genomic Encyclopedia of Type Strains, Phase IV (KMG-IV): sequencing the most valuable type-strain genomes for metagenomic binning, comparative biology and taxonomic classification.</title>
        <authorList>
            <person name="Goeker M."/>
        </authorList>
    </citation>
    <scope>NUCLEOTIDE SEQUENCE [LARGE SCALE GENOMIC DNA]</scope>
    <source>
        <strain evidence="18 19">DSM 19598</strain>
    </source>
</reference>
<dbReference type="SUPFAM" id="SSF52016">
    <property type="entry name" value="LeuD/IlvD-like"/>
    <property type="match status" value="1"/>
</dbReference>
<keyword evidence="3 15" id="KW-0028">Amino-acid biosynthesis</keyword>
<feature type="binding site" evidence="15">
    <location>
        <position position="78"/>
    </location>
    <ligand>
        <name>Mg(2+)</name>
        <dbReference type="ChEBI" id="CHEBI:18420"/>
    </ligand>
</feature>
<dbReference type="InterPro" id="IPR056740">
    <property type="entry name" value="ILV_EDD_C"/>
</dbReference>
<dbReference type="Pfam" id="PF24877">
    <property type="entry name" value="ILV_EDD_C"/>
    <property type="match status" value="1"/>
</dbReference>
<comment type="caution">
    <text evidence="15">Lacks conserved residue(s) required for the propagation of feature annotation.</text>
</comment>
<feature type="binding site" evidence="15">
    <location>
        <position position="120"/>
    </location>
    <ligand>
        <name>Mg(2+)</name>
        <dbReference type="ChEBI" id="CHEBI:18420"/>
    </ligand>
</feature>
<gene>
    <name evidence="15" type="primary">ilvD</name>
    <name evidence="18" type="ORF">J2S25_003683</name>
</gene>
<dbReference type="PROSITE" id="PS00886">
    <property type="entry name" value="ILVD_EDD_1"/>
    <property type="match status" value="1"/>
</dbReference>
<evidence type="ECO:0000256" key="8">
    <source>
        <dbReference type="ARBA" id="ARBA00023014"/>
    </source>
</evidence>
<feature type="binding site" description="via carbamate group" evidence="15">
    <location>
        <position position="121"/>
    </location>
    <ligand>
        <name>Mg(2+)</name>
        <dbReference type="ChEBI" id="CHEBI:18420"/>
    </ligand>
</feature>
<dbReference type="PANTHER" id="PTHR43661">
    <property type="entry name" value="D-XYLONATE DEHYDRATASE"/>
    <property type="match status" value="1"/>
</dbReference>
<evidence type="ECO:0000256" key="1">
    <source>
        <dbReference type="ARBA" id="ARBA00001946"/>
    </source>
</evidence>
<comment type="catalytic activity">
    <reaction evidence="15">
        <text>(2R,3R)-2,3-dihydroxy-3-methylpentanoate = (S)-3-methyl-2-oxopentanoate + H2O</text>
        <dbReference type="Rhea" id="RHEA:27694"/>
        <dbReference type="ChEBI" id="CHEBI:15377"/>
        <dbReference type="ChEBI" id="CHEBI:35146"/>
        <dbReference type="ChEBI" id="CHEBI:49258"/>
        <dbReference type="EC" id="4.2.1.9"/>
    </reaction>
</comment>
<evidence type="ECO:0000256" key="9">
    <source>
        <dbReference type="ARBA" id="ARBA00023239"/>
    </source>
</evidence>
<comment type="pathway">
    <text evidence="13 15">Amino-acid biosynthesis; L-isoleucine biosynthesis; L-isoleucine from 2-oxobutanoate: step 3/4.</text>
</comment>
<comment type="caution">
    <text evidence="18">The sequence shown here is derived from an EMBL/GenBank/DDBJ whole genome shotgun (WGS) entry which is preliminary data.</text>
</comment>
<dbReference type="NCBIfam" id="TIGR00110">
    <property type="entry name" value="ilvD"/>
    <property type="match status" value="1"/>
</dbReference>
<keyword evidence="8 15" id="KW-0411">Iron-sulfur</keyword>
<dbReference type="RefSeq" id="WP_307192533.1">
    <property type="nucleotide sequence ID" value="NZ_JAUSUN010000034.1"/>
</dbReference>